<protein>
    <recommendedName>
        <fullName evidence="3">F-box domain-containing protein</fullName>
    </recommendedName>
</protein>
<sequence length="342" mass="38723">MTIIATGQSSSPPWVVGQVYMRPSSHQSQTELFAHHPSIYPTPTRHSLYQSFTSPPSLNFFKAMRINYLMSTLKSVTRHRRKQKEVQNMDVKLLQLPLEVLLLIIQDNLSQPSQIVLSQTCRALRNTLAKPLHPEAGLSRHDSLEFLASLARDLPTKWVCDICVKLHNVAPGDVLINRHSVSCPQRHVHLALKYTRISNIDAKYQRYREQLLAPYHGLYSAPGSSSGRAVGYQASTYPMIVNGRYLLKSVYRGKPLAMSDYVLIKTLTTYWTARWQGPQTGRVQGYKMLVMNYSQRLARPLDIHSPKCEAPVPIAAPTFLSRPVPGMLYSMCGKIWGVKDPR</sequence>
<gene>
    <name evidence="1" type="ORF">B0J13DRAFT_650747</name>
</gene>
<name>A0A9P9JA34_9HYPO</name>
<dbReference type="AlphaFoldDB" id="A0A9P9JA34"/>
<reference evidence="1" key="1">
    <citation type="journal article" date="2021" name="Nat. Commun.">
        <title>Genetic determinants of endophytism in the Arabidopsis root mycobiome.</title>
        <authorList>
            <person name="Mesny F."/>
            <person name="Miyauchi S."/>
            <person name="Thiergart T."/>
            <person name="Pickel B."/>
            <person name="Atanasova L."/>
            <person name="Karlsson M."/>
            <person name="Huettel B."/>
            <person name="Barry K.W."/>
            <person name="Haridas S."/>
            <person name="Chen C."/>
            <person name="Bauer D."/>
            <person name="Andreopoulos W."/>
            <person name="Pangilinan J."/>
            <person name="LaButti K."/>
            <person name="Riley R."/>
            <person name="Lipzen A."/>
            <person name="Clum A."/>
            <person name="Drula E."/>
            <person name="Henrissat B."/>
            <person name="Kohler A."/>
            <person name="Grigoriev I.V."/>
            <person name="Martin F.M."/>
            <person name="Hacquard S."/>
        </authorList>
    </citation>
    <scope>NUCLEOTIDE SEQUENCE</scope>
    <source>
        <strain evidence="1">MPI-CAGE-AT-0021</strain>
    </source>
</reference>
<comment type="caution">
    <text evidence="1">The sequence shown here is derived from an EMBL/GenBank/DDBJ whole genome shotgun (WGS) entry which is preliminary data.</text>
</comment>
<evidence type="ECO:0008006" key="3">
    <source>
        <dbReference type="Google" id="ProtNLM"/>
    </source>
</evidence>
<dbReference type="OrthoDB" id="3766406at2759"/>
<proteinExistence type="predicted"/>
<dbReference type="EMBL" id="JAGMUU010000003">
    <property type="protein sequence ID" value="KAH7157967.1"/>
    <property type="molecule type" value="Genomic_DNA"/>
</dbReference>
<evidence type="ECO:0000313" key="1">
    <source>
        <dbReference type="EMBL" id="KAH7157967.1"/>
    </source>
</evidence>
<evidence type="ECO:0000313" key="2">
    <source>
        <dbReference type="Proteomes" id="UP000717696"/>
    </source>
</evidence>
<dbReference type="Proteomes" id="UP000717696">
    <property type="component" value="Unassembled WGS sequence"/>
</dbReference>
<accession>A0A9P9JA34</accession>
<organism evidence="1 2">
    <name type="scientific">Dactylonectria estremocensis</name>
    <dbReference type="NCBI Taxonomy" id="1079267"/>
    <lineage>
        <taxon>Eukaryota</taxon>
        <taxon>Fungi</taxon>
        <taxon>Dikarya</taxon>
        <taxon>Ascomycota</taxon>
        <taxon>Pezizomycotina</taxon>
        <taxon>Sordariomycetes</taxon>
        <taxon>Hypocreomycetidae</taxon>
        <taxon>Hypocreales</taxon>
        <taxon>Nectriaceae</taxon>
        <taxon>Dactylonectria</taxon>
    </lineage>
</organism>
<keyword evidence="2" id="KW-1185">Reference proteome</keyword>